<dbReference type="CDD" id="cd02020">
    <property type="entry name" value="CMPK"/>
    <property type="match status" value="1"/>
</dbReference>
<accession>A0ABV2CL41</accession>
<evidence type="ECO:0000313" key="10">
    <source>
        <dbReference type="EMBL" id="MET1488626.1"/>
    </source>
</evidence>
<dbReference type="RefSeq" id="WP_345926904.1">
    <property type="nucleotide sequence ID" value="NZ_JBDIVF010000003.1"/>
</dbReference>
<evidence type="ECO:0000259" key="9">
    <source>
        <dbReference type="Pfam" id="PF02224"/>
    </source>
</evidence>
<dbReference type="Pfam" id="PF02224">
    <property type="entry name" value="Cytidylate_kin"/>
    <property type="match status" value="1"/>
</dbReference>
<keyword evidence="5 8" id="KW-0067">ATP-binding</keyword>
<dbReference type="SUPFAM" id="SSF52540">
    <property type="entry name" value="P-loop containing nucleoside triphosphate hydrolases"/>
    <property type="match status" value="1"/>
</dbReference>
<sequence length="224" mass="23812">MELFPVIAIDGPTASGKGTVANLVAEALGWNLLDSGSIYRMVALAAAKRGIDPANEAALIPVATGLDASFVHGRILLEGEDVSVRVRLEETGNAASRLATHAGVREALLSRQRAFCRAPGLVADGRDMGSIVFPGAFLKIFLTASVEARAERRYKQLIAKGLPANIEDLLRDLRARDARDSSRAVAPLKPCEDAVLLDTTTKSIDEAVRFVLDLAGERGVRSPA</sequence>
<evidence type="ECO:0000256" key="2">
    <source>
        <dbReference type="ARBA" id="ARBA00022679"/>
    </source>
</evidence>
<feature type="domain" description="Cytidylate kinase" evidence="9">
    <location>
        <begin position="7"/>
        <end position="214"/>
    </location>
</feature>
<comment type="similarity">
    <text evidence="1 8">Belongs to the cytidylate kinase family. Type 1 subfamily.</text>
</comment>
<comment type="catalytic activity">
    <reaction evidence="7 8">
        <text>CMP + ATP = CDP + ADP</text>
        <dbReference type="Rhea" id="RHEA:11600"/>
        <dbReference type="ChEBI" id="CHEBI:30616"/>
        <dbReference type="ChEBI" id="CHEBI:58069"/>
        <dbReference type="ChEBI" id="CHEBI:60377"/>
        <dbReference type="ChEBI" id="CHEBI:456216"/>
        <dbReference type="EC" id="2.7.4.25"/>
    </reaction>
</comment>
<evidence type="ECO:0000256" key="8">
    <source>
        <dbReference type="HAMAP-Rule" id="MF_00238"/>
    </source>
</evidence>
<feature type="binding site" evidence="8">
    <location>
        <begin position="11"/>
        <end position="19"/>
    </location>
    <ligand>
        <name>ATP</name>
        <dbReference type="ChEBI" id="CHEBI:30616"/>
    </ligand>
</feature>
<proteinExistence type="inferred from homology"/>
<organism evidence="10 11">
    <name type="scientific">Uliginosibacterium paludis</name>
    <dbReference type="NCBI Taxonomy" id="1615952"/>
    <lineage>
        <taxon>Bacteria</taxon>
        <taxon>Pseudomonadati</taxon>
        <taxon>Pseudomonadota</taxon>
        <taxon>Betaproteobacteria</taxon>
        <taxon>Rhodocyclales</taxon>
        <taxon>Zoogloeaceae</taxon>
        <taxon>Uliginosibacterium</taxon>
    </lineage>
</organism>
<evidence type="ECO:0000256" key="3">
    <source>
        <dbReference type="ARBA" id="ARBA00022741"/>
    </source>
</evidence>
<evidence type="ECO:0000256" key="6">
    <source>
        <dbReference type="ARBA" id="ARBA00047615"/>
    </source>
</evidence>
<keyword evidence="4 8" id="KW-0418">Kinase</keyword>
<dbReference type="EMBL" id="JBEWLZ010000001">
    <property type="protein sequence ID" value="MET1488626.1"/>
    <property type="molecule type" value="Genomic_DNA"/>
</dbReference>
<reference evidence="10 11" key="1">
    <citation type="submission" date="2024-07" db="EMBL/GenBank/DDBJ databases">
        <title>Uliginosibacterium paludis KCTC:42655.</title>
        <authorList>
            <person name="Kim M.K."/>
        </authorList>
    </citation>
    <scope>NUCLEOTIDE SEQUENCE [LARGE SCALE GENOMIC DNA]</scope>
    <source>
        <strain evidence="10 11">KCTC 42655</strain>
    </source>
</reference>
<evidence type="ECO:0000256" key="7">
    <source>
        <dbReference type="ARBA" id="ARBA00048478"/>
    </source>
</evidence>
<keyword evidence="2 8" id="KW-0808">Transferase</keyword>
<comment type="subcellular location">
    <subcellularLocation>
        <location evidence="8">Cytoplasm</location>
    </subcellularLocation>
</comment>
<evidence type="ECO:0000256" key="4">
    <source>
        <dbReference type="ARBA" id="ARBA00022777"/>
    </source>
</evidence>
<gene>
    <name evidence="8 10" type="primary">cmk</name>
    <name evidence="10" type="ORF">ABVT11_02220</name>
</gene>
<dbReference type="HAMAP" id="MF_00238">
    <property type="entry name" value="Cytidyl_kinase_type1"/>
    <property type="match status" value="1"/>
</dbReference>
<dbReference type="InterPro" id="IPR003136">
    <property type="entry name" value="Cytidylate_kin"/>
</dbReference>
<evidence type="ECO:0000256" key="5">
    <source>
        <dbReference type="ARBA" id="ARBA00022840"/>
    </source>
</evidence>
<dbReference type="GO" id="GO:0016301">
    <property type="term" value="F:kinase activity"/>
    <property type="evidence" value="ECO:0007669"/>
    <property type="project" value="UniProtKB-KW"/>
</dbReference>
<comment type="caution">
    <text evidence="10">The sequence shown here is derived from an EMBL/GenBank/DDBJ whole genome shotgun (WGS) entry which is preliminary data.</text>
</comment>
<dbReference type="Proteomes" id="UP001548590">
    <property type="component" value="Unassembled WGS sequence"/>
</dbReference>
<protein>
    <recommendedName>
        <fullName evidence="8">Cytidylate kinase</fullName>
        <shortName evidence="8">CK</shortName>
        <ecNumber evidence="8">2.7.4.25</ecNumber>
    </recommendedName>
    <alternativeName>
        <fullName evidence="8">Cytidine monophosphate kinase</fullName>
        <shortName evidence="8">CMP kinase</shortName>
    </alternativeName>
</protein>
<keyword evidence="11" id="KW-1185">Reference proteome</keyword>
<evidence type="ECO:0000256" key="1">
    <source>
        <dbReference type="ARBA" id="ARBA00009427"/>
    </source>
</evidence>
<dbReference type="InterPro" id="IPR011994">
    <property type="entry name" value="Cytidylate_kinase_dom"/>
</dbReference>
<keyword evidence="3 8" id="KW-0547">Nucleotide-binding</keyword>
<dbReference type="NCBIfam" id="TIGR00017">
    <property type="entry name" value="cmk"/>
    <property type="match status" value="1"/>
</dbReference>
<dbReference type="Gene3D" id="3.40.50.300">
    <property type="entry name" value="P-loop containing nucleotide triphosphate hydrolases"/>
    <property type="match status" value="1"/>
</dbReference>
<dbReference type="InterPro" id="IPR027417">
    <property type="entry name" value="P-loop_NTPase"/>
</dbReference>
<evidence type="ECO:0000313" key="11">
    <source>
        <dbReference type="Proteomes" id="UP001548590"/>
    </source>
</evidence>
<dbReference type="EC" id="2.7.4.25" evidence="8"/>
<keyword evidence="8" id="KW-0963">Cytoplasm</keyword>
<name>A0ABV2CL41_9RHOO</name>
<comment type="catalytic activity">
    <reaction evidence="6 8">
        <text>dCMP + ATP = dCDP + ADP</text>
        <dbReference type="Rhea" id="RHEA:25094"/>
        <dbReference type="ChEBI" id="CHEBI:30616"/>
        <dbReference type="ChEBI" id="CHEBI:57566"/>
        <dbReference type="ChEBI" id="CHEBI:58593"/>
        <dbReference type="ChEBI" id="CHEBI:456216"/>
        <dbReference type="EC" id="2.7.4.25"/>
    </reaction>
</comment>